<dbReference type="EMBL" id="LSRE01000019">
    <property type="protein sequence ID" value="KXO96199.1"/>
    <property type="molecule type" value="Genomic_DNA"/>
</dbReference>
<name>A0A137ZDF5_9ACTN</name>
<evidence type="ECO:0000313" key="2">
    <source>
        <dbReference type="Proteomes" id="UP000070409"/>
    </source>
</evidence>
<gene>
    <name evidence="1" type="ORF">AXK61_23115</name>
</gene>
<dbReference type="Proteomes" id="UP000070409">
    <property type="component" value="Unassembled WGS sequence"/>
</dbReference>
<keyword evidence="2" id="KW-1185">Reference proteome</keyword>
<sequence>MNDAADAEDAESVLDDVVGPFYDAEGVVRYLALCEGELAERIATNGVIWAALANGTPVFPAWQFDDDERVRSGLLRVWQTLRRGADPWTAALWMCVPAPDLGGLTAAGYLAEDASDVRLEYVTMLADLDSERWLQ</sequence>
<organism evidence="1 2">
    <name type="scientific">Tsukamurella pseudospumae</name>
    <dbReference type="NCBI Taxonomy" id="239498"/>
    <lineage>
        <taxon>Bacteria</taxon>
        <taxon>Bacillati</taxon>
        <taxon>Actinomycetota</taxon>
        <taxon>Actinomycetes</taxon>
        <taxon>Mycobacteriales</taxon>
        <taxon>Tsukamurellaceae</taxon>
        <taxon>Tsukamurella</taxon>
    </lineage>
</organism>
<evidence type="ECO:0000313" key="1">
    <source>
        <dbReference type="EMBL" id="KXO96199.1"/>
    </source>
</evidence>
<dbReference type="RefSeq" id="WP_068746092.1">
    <property type="nucleotide sequence ID" value="NZ_LSRE01000019.1"/>
</dbReference>
<evidence type="ECO:0008006" key="3">
    <source>
        <dbReference type="Google" id="ProtNLM"/>
    </source>
</evidence>
<protein>
    <recommendedName>
        <fullName evidence="3">DUF2750 domain-containing protein</fullName>
    </recommendedName>
</protein>
<proteinExistence type="predicted"/>
<reference evidence="1 2" key="1">
    <citation type="submission" date="2016-02" db="EMBL/GenBank/DDBJ databases">
        <authorList>
            <person name="Teng J.L."/>
            <person name="Tang Y."/>
            <person name="Huang Y."/>
            <person name="Guo F."/>
            <person name="Wei W."/>
            <person name="Chen J.H."/>
            <person name="Wong S.Y."/>
            <person name="Lau S.K."/>
            <person name="Woo P.C."/>
        </authorList>
    </citation>
    <scope>NUCLEOTIDE SEQUENCE [LARGE SCALE GENOMIC DNA]</scope>
    <source>
        <strain evidence="1 2">JCM 13375</strain>
    </source>
</reference>
<comment type="caution">
    <text evidence="1">The sequence shown here is derived from an EMBL/GenBank/DDBJ whole genome shotgun (WGS) entry which is preliminary data.</text>
</comment>
<accession>A0A137ZDF5</accession>